<sequence length="109" mass="12518">MAPGDKAEVVHEDEWPFLSTSESAEEDGIAADSRTWARLVQNPVLPEPGVNEPRHKDLLFYPDPESPDVLWIAVQHPERLSEWTAYPASGYGEWFRRELDLYIRLTRGL</sequence>
<dbReference type="EMBL" id="CP003255">
    <property type="protein sequence ID" value="AGA56450.1"/>
    <property type="molecule type" value="Genomic_DNA"/>
</dbReference>
<dbReference type="Proteomes" id="UP000010795">
    <property type="component" value="Chromosome"/>
</dbReference>
<dbReference type="eggNOG" id="ENOG5033P5J">
    <property type="taxonomic scope" value="Bacteria"/>
</dbReference>
<evidence type="ECO:0000313" key="2">
    <source>
        <dbReference type="Proteomes" id="UP000010795"/>
    </source>
</evidence>
<evidence type="ECO:0000313" key="1">
    <source>
        <dbReference type="EMBL" id="AGA56450.1"/>
    </source>
</evidence>
<dbReference type="AlphaFoldDB" id="L0EBB7"/>
<reference evidence="2" key="1">
    <citation type="submission" date="2012-01" db="EMBL/GenBank/DDBJ databases">
        <title>Complete sequence of chromosome of Thermobacillus composti KWC4.</title>
        <authorList>
            <person name="Lucas S."/>
            <person name="Han J."/>
            <person name="Lapidus A."/>
            <person name="Cheng J.-F."/>
            <person name="Goodwin L."/>
            <person name="Pitluck S."/>
            <person name="Peters L."/>
            <person name="Ovchinnikova G."/>
            <person name="Teshima H."/>
            <person name="Detter J.C."/>
            <person name="Han C."/>
            <person name="Tapia R."/>
            <person name="Land M."/>
            <person name="Hauser L."/>
            <person name="Kyrpides N."/>
            <person name="Ivanova N."/>
            <person name="Pagani I."/>
            <person name="Anderson I."/>
            <person name="Woyke T."/>
        </authorList>
    </citation>
    <scope>NUCLEOTIDE SEQUENCE [LARGE SCALE GENOMIC DNA]</scope>
    <source>
        <strain evidence="2">DSM 18247 / JCM 13945 / KWC4</strain>
    </source>
</reference>
<dbReference type="HOGENOM" id="CLU_2182717_0_0_9"/>
<dbReference type="OrthoDB" id="2056865at2"/>
<keyword evidence="2" id="KW-1185">Reference proteome</keyword>
<dbReference type="RefSeq" id="WP_015253217.1">
    <property type="nucleotide sequence ID" value="NC_019897.1"/>
</dbReference>
<proteinExistence type="predicted"/>
<gene>
    <name evidence="1" type="ordered locus">Theco_0204</name>
</gene>
<accession>L0EBB7</accession>
<organism evidence="1 2">
    <name type="scientific">Thermobacillus composti (strain DSM 18247 / JCM 13945 / KWC4)</name>
    <dbReference type="NCBI Taxonomy" id="717605"/>
    <lineage>
        <taxon>Bacteria</taxon>
        <taxon>Bacillati</taxon>
        <taxon>Bacillota</taxon>
        <taxon>Bacilli</taxon>
        <taxon>Bacillales</taxon>
        <taxon>Paenibacillaceae</taxon>
        <taxon>Thermobacillus</taxon>
    </lineage>
</organism>
<protein>
    <submittedName>
        <fullName evidence="1">Uncharacterized protein</fullName>
    </submittedName>
</protein>
<name>L0EBB7_THECK</name>
<dbReference type="KEGG" id="tco:Theco_0204"/>